<dbReference type="Gene3D" id="3.40.50.300">
    <property type="entry name" value="P-loop containing nucleotide triphosphate hydrolases"/>
    <property type="match status" value="2"/>
</dbReference>
<organism evidence="4">
    <name type="scientific">Paulinella chromatophora</name>
    <dbReference type="NCBI Taxonomy" id="39717"/>
    <lineage>
        <taxon>Eukaryota</taxon>
        <taxon>Sar</taxon>
        <taxon>Rhizaria</taxon>
        <taxon>Cercozoa</taxon>
        <taxon>Imbricatea</taxon>
        <taxon>Silicofilosea</taxon>
        <taxon>Euglyphida</taxon>
        <taxon>Paulinellidae</taxon>
        <taxon>Paulinella</taxon>
    </lineage>
</organism>
<dbReference type="FunFam" id="3.40.50.300:FF:000011">
    <property type="entry name" value="Putative ABC transporter ATP-binding component"/>
    <property type="match status" value="1"/>
</dbReference>
<feature type="domain" description="ABC transporter" evidence="3">
    <location>
        <begin position="319"/>
        <end position="544"/>
    </location>
</feature>
<dbReference type="Pfam" id="PF12848">
    <property type="entry name" value="ABC_tran_Xtn"/>
    <property type="match status" value="1"/>
</dbReference>
<dbReference type="SUPFAM" id="SSF52540">
    <property type="entry name" value="P-loop containing nucleoside triphosphate hydrolases"/>
    <property type="match status" value="2"/>
</dbReference>
<dbReference type="RefSeq" id="YP_002049310.1">
    <property type="nucleotide sequence ID" value="NC_011087.1"/>
</dbReference>
<dbReference type="InterPro" id="IPR051309">
    <property type="entry name" value="ABCF_ATPase"/>
</dbReference>
<dbReference type="InterPro" id="IPR003593">
    <property type="entry name" value="AAA+_ATPase"/>
</dbReference>
<proteinExistence type="predicted"/>
<dbReference type="PANTHER" id="PTHR42855:SF1">
    <property type="entry name" value="ABC TRANSPORTER DOMAIN-CONTAINING PROTEIN"/>
    <property type="match status" value="1"/>
</dbReference>
<name>B1X581_PAUCH</name>
<sequence>MSLISLIGVSKDFGLDKLFNNLTLHINEKERLGLIGSNGTGKSTLLKMLAGVESLGGGERYCTPKLRMRLVSQNNEVDLKNTILSQALAGCGKEKDLLIEFNTIERAVSLNPDDKLLLEKITKLNALMDVGNTWSLKRRCEDILRQLGLNDLHRPVSDLSGGFLRRLALASALIEETELLLLDEPTNHLDAKTIEWLEAWLDRFNGALVLITHDRRVLDRLTNRIIEIDKGKVYTYLGNYKNYLQIKSLQNESDTANFIKFRGILRRELEWLQKGPKARSTKQKARIDRIETMQKEPVQEKQKPLDLATIERRIGKFVIEAKNLGITSDGTPDGSILLKDFSYNFSADDRIGIVGDNGSGKSTFLDLIAGRRTAIKGTLELGQTVQVAYFDQHPDGLSENKVLDTKVIDFIQESASRLNLSGKDVSASQFLESFLFSPDRQSNFLRDLSGGEMRRLYLCRLLIENPNILLLDEPTNDLDVQTISVLENFIQDFKGCVIVVSHDRYFLDRIVNRIFYFEQTHLENFEGNYSTFLNYKYLQEQINKPAFDKINNLHNNSLKQNKSENQSSIDFKKDQELKVLEKQMPNWEKRLHEIEQLLNGDIQHNLLDILTDEFATLTKQIHYAEERWIEISDNL</sequence>
<reference evidence="4" key="2">
    <citation type="journal article" date="2008" name="Curr. Biol.">
        <title>Chromatophore genome sequence of Paulinella sheds light on acquisition of photosynthesis by eukaryotes.</title>
        <authorList>
            <person name="Nowack E.C.M."/>
            <person name="Melkonian M."/>
            <person name="Gloeckner G."/>
        </authorList>
    </citation>
    <scope>NUCLEOTIDE SEQUENCE [LARGE SCALE GENOMIC DNA]</scope>
</reference>
<geneLocation type="organellar chromatophore" evidence="4"/>
<dbReference type="AlphaFoldDB" id="B1X581"/>
<accession>B1X581</accession>
<keyword evidence="4" id="KW-0934">Plastid</keyword>
<dbReference type="GeneID" id="6481996"/>
<keyword evidence="2" id="KW-0067">ATP-binding</keyword>
<dbReference type="GO" id="GO:0016887">
    <property type="term" value="F:ATP hydrolysis activity"/>
    <property type="evidence" value="ECO:0007669"/>
    <property type="project" value="InterPro"/>
</dbReference>
<dbReference type="InterPro" id="IPR027417">
    <property type="entry name" value="P-loop_NTPase"/>
</dbReference>
<dbReference type="SMART" id="SM00382">
    <property type="entry name" value="AAA"/>
    <property type="match status" value="2"/>
</dbReference>
<evidence type="ECO:0000313" key="4">
    <source>
        <dbReference type="EMBL" id="ACB43100.1"/>
    </source>
</evidence>
<feature type="domain" description="ABC transporter" evidence="3">
    <location>
        <begin position="4"/>
        <end position="255"/>
    </location>
</feature>
<reference evidence="4" key="1">
    <citation type="submission" date="2007-08" db="EMBL/GenBank/DDBJ databases">
        <authorList>
            <person name="Gloeckner G."/>
            <person name="Nowack E."/>
            <person name="Melkonian M."/>
        </authorList>
    </citation>
    <scope>NUCLEOTIDE SEQUENCE</scope>
</reference>
<evidence type="ECO:0000256" key="1">
    <source>
        <dbReference type="ARBA" id="ARBA00022741"/>
    </source>
</evidence>
<dbReference type="InterPro" id="IPR032781">
    <property type="entry name" value="ABC_tran_Xtn"/>
</dbReference>
<dbReference type="CDD" id="cd03221">
    <property type="entry name" value="ABCF_EF-3"/>
    <property type="match status" value="1"/>
</dbReference>
<dbReference type="Pfam" id="PF00005">
    <property type="entry name" value="ABC_tran"/>
    <property type="match status" value="2"/>
</dbReference>
<evidence type="ECO:0000256" key="2">
    <source>
        <dbReference type="ARBA" id="ARBA00022840"/>
    </source>
</evidence>
<protein>
    <submittedName>
        <fullName evidence="4">ATPase</fullName>
    </submittedName>
</protein>
<dbReference type="EMBL" id="CP000815">
    <property type="protein sequence ID" value="ACB43100.1"/>
    <property type="molecule type" value="Genomic_DNA"/>
</dbReference>
<keyword evidence="1" id="KW-0547">Nucleotide-binding</keyword>
<dbReference type="PANTHER" id="PTHR42855">
    <property type="entry name" value="ABC TRANSPORTER ATP-BINDING SUBUNIT"/>
    <property type="match status" value="1"/>
</dbReference>
<evidence type="ECO:0000259" key="3">
    <source>
        <dbReference type="PROSITE" id="PS50893"/>
    </source>
</evidence>
<dbReference type="InterPro" id="IPR003439">
    <property type="entry name" value="ABC_transporter-like_ATP-bd"/>
</dbReference>
<dbReference type="GO" id="GO:0005524">
    <property type="term" value="F:ATP binding"/>
    <property type="evidence" value="ECO:0007669"/>
    <property type="project" value="UniProtKB-KW"/>
</dbReference>
<dbReference type="PROSITE" id="PS50893">
    <property type="entry name" value="ABC_TRANSPORTER_2"/>
    <property type="match status" value="2"/>
</dbReference>
<gene>
    <name evidence="4" type="ordered locus">PCC_0682</name>
</gene>